<proteinExistence type="predicted"/>
<protein>
    <recommendedName>
        <fullName evidence="6">G-protein coupled receptors family 1 profile domain-containing protein</fullName>
    </recommendedName>
</protein>
<name>A0ABD0JMQ8_9CAEN</name>
<evidence type="ECO:0000256" key="2">
    <source>
        <dbReference type="ARBA" id="ARBA00022692"/>
    </source>
</evidence>
<dbReference type="PANTHER" id="PTHR46641">
    <property type="entry name" value="FMRFAMIDE RECEPTOR-RELATED"/>
    <property type="match status" value="1"/>
</dbReference>
<evidence type="ECO:0000313" key="8">
    <source>
        <dbReference type="Proteomes" id="UP001519460"/>
    </source>
</evidence>
<accession>A0ABD0JMQ8</accession>
<evidence type="ECO:0000256" key="1">
    <source>
        <dbReference type="ARBA" id="ARBA00004370"/>
    </source>
</evidence>
<keyword evidence="2 5" id="KW-0812">Transmembrane</keyword>
<dbReference type="SUPFAM" id="SSF81321">
    <property type="entry name" value="Family A G protein-coupled receptor-like"/>
    <property type="match status" value="1"/>
</dbReference>
<evidence type="ECO:0000313" key="7">
    <source>
        <dbReference type="EMBL" id="KAK7475993.1"/>
    </source>
</evidence>
<evidence type="ECO:0000259" key="6">
    <source>
        <dbReference type="PROSITE" id="PS50262"/>
    </source>
</evidence>
<dbReference type="EMBL" id="JACVVK020000388">
    <property type="protein sequence ID" value="KAK7475993.1"/>
    <property type="molecule type" value="Genomic_DNA"/>
</dbReference>
<dbReference type="PANTHER" id="PTHR46641:SF2">
    <property type="entry name" value="FMRFAMIDE RECEPTOR"/>
    <property type="match status" value="1"/>
</dbReference>
<dbReference type="AlphaFoldDB" id="A0ABD0JMQ8"/>
<comment type="caution">
    <text evidence="7">The sequence shown here is derived from an EMBL/GenBank/DDBJ whole genome shotgun (WGS) entry which is preliminary data.</text>
</comment>
<dbReference type="CDD" id="cd14978">
    <property type="entry name" value="7tmA_FMRFamide_R-like"/>
    <property type="match status" value="1"/>
</dbReference>
<feature type="transmembrane region" description="Helical" evidence="5">
    <location>
        <begin position="270"/>
        <end position="295"/>
    </location>
</feature>
<comment type="subcellular location">
    <subcellularLocation>
        <location evidence="1">Membrane</location>
    </subcellularLocation>
</comment>
<feature type="domain" description="G-protein coupled receptors family 1 profile" evidence="6">
    <location>
        <begin position="63"/>
        <end position="332"/>
    </location>
</feature>
<dbReference type="GO" id="GO:0016020">
    <property type="term" value="C:membrane"/>
    <property type="evidence" value="ECO:0007669"/>
    <property type="project" value="UniProtKB-SubCell"/>
</dbReference>
<organism evidence="7 8">
    <name type="scientific">Batillaria attramentaria</name>
    <dbReference type="NCBI Taxonomy" id="370345"/>
    <lineage>
        <taxon>Eukaryota</taxon>
        <taxon>Metazoa</taxon>
        <taxon>Spiralia</taxon>
        <taxon>Lophotrochozoa</taxon>
        <taxon>Mollusca</taxon>
        <taxon>Gastropoda</taxon>
        <taxon>Caenogastropoda</taxon>
        <taxon>Sorbeoconcha</taxon>
        <taxon>Cerithioidea</taxon>
        <taxon>Batillariidae</taxon>
        <taxon>Batillaria</taxon>
    </lineage>
</organism>
<evidence type="ECO:0000256" key="5">
    <source>
        <dbReference type="SAM" id="Phobius"/>
    </source>
</evidence>
<sequence length="391" mass="43182">MNHSDQTVPDLVSTLQTDLTSGLADATTSVPRHVERDLDLFNNTFFYLVGVSGTVVSIIGIVGNSLSISVLSHVDMRLVMAGLYFFPSTYLLVLAVYDNLFLVARLLAVSGEWLVYGITRSRVFQLKYTTPAAAVLEPIAFVLGTGSIFTTVGLTIDRCIAVMLPLKASVICTKRRVRIVQSVVFLLSVLTNVPLFLETRLEKRVETPYRDTEFHATVYLLFLYPIVKTFAPAVIIFLCNSIIAGTVLRARKTGMTSSDVTTRVNDAHRLTAQVVFISLITLLSRLFEALTFVMLEINDTVFYDECPVYCFVVAAMNEFLATFNSAANFFCYCYFGQRFRAILLQQMGVCKASSCCIPDADSSNRRRSGMGSKTVSLTSVTSTASQAAIYM</sequence>
<keyword evidence="3 5" id="KW-1133">Transmembrane helix</keyword>
<feature type="transmembrane region" description="Helical" evidence="5">
    <location>
        <begin position="177"/>
        <end position="197"/>
    </location>
</feature>
<gene>
    <name evidence="7" type="ORF">BaRGS_00032760</name>
</gene>
<dbReference type="InterPro" id="IPR052954">
    <property type="entry name" value="GPCR-Ligand_Int"/>
</dbReference>
<feature type="transmembrane region" description="Helical" evidence="5">
    <location>
        <begin position="132"/>
        <end position="156"/>
    </location>
</feature>
<feature type="transmembrane region" description="Helical" evidence="5">
    <location>
        <begin position="45"/>
        <end position="66"/>
    </location>
</feature>
<feature type="transmembrane region" description="Helical" evidence="5">
    <location>
        <begin position="217"/>
        <end position="250"/>
    </location>
</feature>
<reference evidence="7 8" key="1">
    <citation type="journal article" date="2023" name="Sci. Data">
        <title>Genome assembly of the Korean intertidal mud-creeper Batillaria attramentaria.</title>
        <authorList>
            <person name="Patra A.K."/>
            <person name="Ho P.T."/>
            <person name="Jun S."/>
            <person name="Lee S.J."/>
            <person name="Kim Y."/>
            <person name="Won Y.J."/>
        </authorList>
    </citation>
    <scope>NUCLEOTIDE SEQUENCE [LARGE SCALE GENOMIC DNA]</scope>
    <source>
        <strain evidence="7">Wonlab-2016</strain>
    </source>
</reference>
<evidence type="ECO:0000256" key="3">
    <source>
        <dbReference type="ARBA" id="ARBA00022989"/>
    </source>
</evidence>
<dbReference type="InterPro" id="IPR000276">
    <property type="entry name" value="GPCR_Rhodpsn"/>
</dbReference>
<keyword evidence="4 5" id="KW-0472">Membrane</keyword>
<dbReference type="PRINTS" id="PR00237">
    <property type="entry name" value="GPCRRHODOPSN"/>
</dbReference>
<feature type="transmembrane region" description="Helical" evidence="5">
    <location>
        <begin position="315"/>
        <end position="335"/>
    </location>
</feature>
<feature type="transmembrane region" description="Helical" evidence="5">
    <location>
        <begin position="78"/>
        <end position="97"/>
    </location>
</feature>
<dbReference type="Pfam" id="PF00001">
    <property type="entry name" value="7tm_1"/>
    <property type="match status" value="1"/>
</dbReference>
<keyword evidence="8" id="KW-1185">Reference proteome</keyword>
<dbReference type="Proteomes" id="UP001519460">
    <property type="component" value="Unassembled WGS sequence"/>
</dbReference>
<dbReference type="InterPro" id="IPR017452">
    <property type="entry name" value="GPCR_Rhodpsn_7TM"/>
</dbReference>
<evidence type="ECO:0000256" key="4">
    <source>
        <dbReference type="ARBA" id="ARBA00023136"/>
    </source>
</evidence>
<feature type="non-terminal residue" evidence="7">
    <location>
        <position position="391"/>
    </location>
</feature>
<dbReference type="Gene3D" id="1.20.1070.10">
    <property type="entry name" value="Rhodopsin 7-helix transmembrane proteins"/>
    <property type="match status" value="1"/>
</dbReference>
<dbReference type="PROSITE" id="PS50262">
    <property type="entry name" value="G_PROTEIN_RECEP_F1_2"/>
    <property type="match status" value="1"/>
</dbReference>